<reference evidence="1 2" key="1">
    <citation type="journal article" date="2015" name="Nature">
        <title>rRNA introns, odd ribosomes, and small enigmatic genomes across a large radiation of phyla.</title>
        <authorList>
            <person name="Brown C.T."/>
            <person name="Hug L.A."/>
            <person name="Thomas B.C."/>
            <person name="Sharon I."/>
            <person name="Castelle C.J."/>
            <person name="Singh A."/>
            <person name="Wilkins M.J."/>
            <person name="Williams K.H."/>
            <person name="Banfield J.F."/>
        </authorList>
    </citation>
    <scope>NUCLEOTIDE SEQUENCE [LARGE SCALE GENOMIC DNA]</scope>
</reference>
<dbReference type="AlphaFoldDB" id="A0A0G1VT66"/>
<name>A0A0G1VT66_9BACT</name>
<evidence type="ECO:0000313" key="1">
    <source>
        <dbReference type="EMBL" id="KKW09485.1"/>
    </source>
</evidence>
<proteinExistence type="predicted"/>
<evidence type="ECO:0000313" key="2">
    <source>
        <dbReference type="Proteomes" id="UP000033965"/>
    </source>
</evidence>
<dbReference type="EMBL" id="LCPZ01000001">
    <property type="protein sequence ID" value="KKW09485.1"/>
    <property type="molecule type" value="Genomic_DNA"/>
</dbReference>
<evidence type="ECO:0008006" key="3">
    <source>
        <dbReference type="Google" id="ProtNLM"/>
    </source>
</evidence>
<comment type="caution">
    <text evidence="1">The sequence shown here is derived from an EMBL/GenBank/DDBJ whole genome shotgun (WGS) entry which is preliminary data.</text>
</comment>
<protein>
    <recommendedName>
        <fullName evidence="3">PD-(D/E)XK endonuclease-like domain-containing protein</fullName>
    </recommendedName>
</protein>
<organism evidence="1 2">
    <name type="scientific">Candidatus Kaiserbacteria bacterium GW2011_GWA2_49_19</name>
    <dbReference type="NCBI Taxonomy" id="1618669"/>
    <lineage>
        <taxon>Bacteria</taxon>
        <taxon>Candidatus Kaiseribacteriota</taxon>
    </lineage>
</organism>
<gene>
    <name evidence="1" type="ORF">UY44_C0001G0050</name>
</gene>
<sequence>MQTYKQFAKRMLLCIAASYKKIDLPLLRAGVVGYPKYAIMVTKAKNKVKRKSKRLDADVERPRDEIEATPVASETKLETPLDGHLPTRCVLEDAHPATACPYCESVDFVKRGLRKNKFGVAQLYICRNPLCGRTFTAKDIKGKKFPLKIVIECMSHYNLGFTFEQTCSIVKQKFGAAPDPQTASAWYEEYKPLCRYERLRPWAVKYCKPQETVEVVTMAHRQLYRFRYHRAKTYLMLEEFRNRSLKPLKEYLDSVSTETPHQYFQEGGRMSEIKSKFDKADMIVKAKNNFANHLAEFVLPSVLENKHRHEELQRFFIANDSVTVATEVPVYIRREDIEHMENVLKFKISDDGLVQLKGKKRPEAMPTLLTGHIDFVQIRNCCVHLLDYKPNAAKEQPIEQLTWYAMAMSRLTGLRLFEFKCGWFDEKDYFEFYPLHVVKKLNYKRKRNVVFKDGKKVEVPREVQVKATVV</sequence>
<accession>A0A0G1VT66</accession>
<dbReference type="Proteomes" id="UP000033965">
    <property type="component" value="Unassembled WGS sequence"/>
</dbReference>